<accession>A0ABV7EEC0</accession>
<dbReference type="InterPro" id="IPR002104">
    <property type="entry name" value="Integrase_catalytic"/>
</dbReference>
<evidence type="ECO:0000259" key="2">
    <source>
        <dbReference type="PROSITE" id="PS51898"/>
    </source>
</evidence>
<organism evidence="3 4">
    <name type="scientific">Alteraurantiacibacter lauratis</name>
    <dbReference type="NCBI Taxonomy" id="2054627"/>
    <lineage>
        <taxon>Bacteria</taxon>
        <taxon>Pseudomonadati</taxon>
        <taxon>Pseudomonadota</taxon>
        <taxon>Alphaproteobacteria</taxon>
        <taxon>Sphingomonadales</taxon>
        <taxon>Erythrobacteraceae</taxon>
        <taxon>Alteraurantiacibacter</taxon>
    </lineage>
</organism>
<dbReference type="InterPro" id="IPR013762">
    <property type="entry name" value="Integrase-like_cat_sf"/>
</dbReference>
<dbReference type="RefSeq" id="WP_336919853.1">
    <property type="nucleotide sequence ID" value="NZ_JBANRN010000012.1"/>
</dbReference>
<evidence type="ECO:0000313" key="3">
    <source>
        <dbReference type="EMBL" id="MFC3101062.1"/>
    </source>
</evidence>
<dbReference type="SUPFAM" id="SSF56349">
    <property type="entry name" value="DNA breaking-rejoining enzymes"/>
    <property type="match status" value="1"/>
</dbReference>
<dbReference type="InterPro" id="IPR011010">
    <property type="entry name" value="DNA_brk_join_enz"/>
</dbReference>
<feature type="domain" description="Tyr recombinase" evidence="2">
    <location>
        <begin position="138"/>
        <end position="342"/>
    </location>
</feature>
<dbReference type="Proteomes" id="UP001595378">
    <property type="component" value="Unassembled WGS sequence"/>
</dbReference>
<dbReference type="Gene3D" id="1.10.443.10">
    <property type="entry name" value="Intergrase catalytic core"/>
    <property type="match status" value="1"/>
</dbReference>
<dbReference type="PROSITE" id="PS51898">
    <property type="entry name" value="TYR_RECOMBINASE"/>
    <property type="match status" value="1"/>
</dbReference>
<proteinExistence type="predicted"/>
<keyword evidence="4" id="KW-1185">Reference proteome</keyword>
<reference evidence="4" key="1">
    <citation type="journal article" date="2019" name="Int. J. Syst. Evol. Microbiol.">
        <title>The Global Catalogue of Microorganisms (GCM) 10K type strain sequencing project: providing services to taxonomists for standard genome sequencing and annotation.</title>
        <authorList>
            <consortium name="The Broad Institute Genomics Platform"/>
            <consortium name="The Broad Institute Genome Sequencing Center for Infectious Disease"/>
            <person name="Wu L."/>
            <person name="Ma J."/>
        </authorList>
    </citation>
    <scope>NUCLEOTIDE SEQUENCE [LARGE SCALE GENOMIC DNA]</scope>
    <source>
        <strain evidence="4">KCTC 52606</strain>
    </source>
</reference>
<sequence>MIKQAFSPLPVDEWPDRDQSLWDEAKQSAGPFDDDDGFAANWRPPTIKGCERGYGVWLGWLATNGQLNPDLHPCDRITKDRISAFVLEYGVGRAELTVAATIRNLAYVLRACAPPHGVEWLTKLAHRMMNRAKPSRPKLPRMARVTDVDLLAEQLMSAGLQQMRKGQRSGAVAYRDGLMIGLLINRPMRLRNLASLRIGHSFIIDDFGMRMIFTPEETKKGVPLDWSVPERLEPAVLTYLEEVRPALLKEGIDDEGWFWVGRRGRRMPDTDISIRVTKTTRKHLGRDLSPHLFRDCVVTEIALERPEWIGLSKNLLGHKLLASSQKYYNQATSFTAFARHGDVIREFRGK</sequence>
<protein>
    <recommendedName>
        <fullName evidence="2">Tyr recombinase domain-containing protein</fullName>
    </recommendedName>
</protein>
<name>A0ABV7EEC0_9SPHN</name>
<comment type="caution">
    <text evidence="3">The sequence shown here is derived from an EMBL/GenBank/DDBJ whole genome shotgun (WGS) entry which is preliminary data.</text>
</comment>
<evidence type="ECO:0000256" key="1">
    <source>
        <dbReference type="ARBA" id="ARBA00023172"/>
    </source>
</evidence>
<keyword evidence="1" id="KW-0233">DNA recombination</keyword>
<dbReference type="EMBL" id="JBHRSU010000029">
    <property type="protein sequence ID" value="MFC3101062.1"/>
    <property type="molecule type" value="Genomic_DNA"/>
</dbReference>
<gene>
    <name evidence="3" type="ORF">ACFODK_09185</name>
</gene>
<evidence type="ECO:0000313" key="4">
    <source>
        <dbReference type="Proteomes" id="UP001595378"/>
    </source>
</evidence>